<dbReference type="EC" id="2.3.1.51" evidence="7"/>
<comment type="caution">
    <text evidence="10">The sequence shown here is derived from an EMBL/GenBank/DDBJ whole genome shotgun (WGS) entry which is preliminary data.</text>
</comment>
<dbReference type="SUPFAM" id="SSF69593">
    <property type="entry name" value="Glycerol-3-phosphate (1)-acyltransferase"/>
    <property type="match status" value="1"/>
</dbReference>
<dbReference type="PANTHER" id="PTHR10434:SF64">
    <property type="entry name" value="1-ACYL-SN-GLYCEROL-3-PHOSPHATE ACYLTRANSFERASE-RELATED"/>
    <property type="match status" value="1"/>
</dbReference>
<organism evidence="10 11">
    <name type="scientific">Coprococcus eutactus</name>
    <dbReference type="NCBI Taxonomy" id="33043"/>
    <lineage>
        <taxon>Bacteria</taxon>
        <taxon>Bacillati</taxon>
        <taxon>Bacillota</taxon>
        <taxon>Clostridia</taxon>
        <taxon>Lachnospirales</taxon>
        <taxon>Lachnospiraceae</taxon>
        <taxon>Coprococcus</taxon>
    </lineage>
</organism>
<dbReference type="GO" id="GO:0016020">
    <property type="term" value="C:membrane"/>
    <property type="evidence" value="ECO:0007669"/>
    <property type="project" value="InterPro"/>
</dbReference>
<evidence type="ECO:0000259" key="9">
    <source>
        <dbReference type="SMART" id="SM00563"/>
    </source>
</evidence>
<keyword evidence="3 7" id="KW-0444">Lipid biosynthesis</keyword>
<dbReference type="InterPro" id="IPR002123">
    <property type="entry name" value="Plipid/glycerol_acylTrfase"/>
</dbReference>
<evidence type="ECO:0000256" key="4">
    <source>
        <dbReference type="ARBA" id="ARBA00022679"/>
    </source>
</evidence>
<comment type="catalytic activity">
    <reaction evidence="7">
        <text>a 1-acyl-sn-glycero-3-phosphate + an acyl-CoA = a 1,2-diacyl-sn-glycero-3-phosphate + CoA</text>
        <dbReference type="Rhea" id="RHEA:19709"/>
        <dbReference type="ChEBI" id="CHEBI:57287"/>
        <dbReference type="ChEBI" id="CHEBI:57970"/>
        <dbReference type="ChEBI" id="CHEBI:58342"/>
        <dbReference type="ChEBI" id="CHEBI:58608"/>
        <dbReference type="EC" id="2.3.1.51"/>
    </reaction>
</comment>
<name>A0A3R5ZQP2_9FIRM</name>
<dbReference type="GO" id="GO:0003841">
    <property type="term" value="F:1-acylglycerol-3-phosphate O-acyltransferase activity"/>
    <property type="evidence" value="ECO:0007669"/>
    <property type="project" value="UniProtKB-UniRule"/>
</dbReference>
<feature type="domain" description="Phospholipid/glycerol acyltransferase" evidence="9">
    <location>
        <begin position="78"/>
        <end position="192"/>
    </location>
</feature>
<proteinExistence type="inferred from homology"/>
<keyword evidence="6 7" id="KW-0012">Acyltransferase</keyword>
<evidence type="ECO:0000313" key="11">
    <source>
        <dbReference type="Proteomes" id="UP000283295"/>
    </source>
</evidence>
<evidence type="ECO:0000256" key="1">
    <source>
        <dbReference type="ARBA" id="ARBA00005189"/>
    </source>
</evidence>
<comment type="similarity">
    <text evidence="2 7">Belongs to the 1-acyl-sn-glycerol-3-phosphate acyltransferase family.</text>
</comment>
<comment type="domain">
    <text evidence="7">The HXXXXD motif is essential for acyltransferase activity and may constitute the binding site for the phosphate moiety of the glycerol-3-phosphate.</text>
</comment>
<keyword evidence="4 7" id="KW-0808">Transferase</keyword>
<evidence type="ECO:0000256" key="5">
    <source>
        <dbReference type="ARBA" id="ARBA00023098"/>
    </source>
</evidence>
<gene>
    <name evidence="10" type="ORF">DWX94_00125</name>
</gene>
<keyword evidence="5 7" id="KW-0443">Lipid metabolism</keyword>
<dbReference type="NCBIfam" id="TIGR00530">
    <property type="entry name" value="AGP_acyltrn"/>
    <property type="match status" value="1"/>
</dbReference>
<evidence type="ECO:0000256" key="7">
    <source>
        <dbReference type="RuleBase" id="RU361267"/>
    </source>
</evidence>
<keyword evidence="8" id="KW-0472">Membrane</keyword>
<feature type="transmembrane region" description="Helical" evidence="8">
    <location>
        <begin position="12"/>
        <end position="32"/>
    </location>
</feature>
<dbReference type="CDD" id="cd07989">
    <property type="entry name" value="LPLAT_AGPAT-like"/>
    <property type="match status" value="1"/>
</dbReference>
<protein>
    <recommendedName>
        <fullName evidence="7">1-acyl-sn-glycerol-3-phosphate acyltransferase</fullName>
        <ecNumber evidence="7">2.3.1.51</ecNumber>
    </recommendedName>
</protein>
<evidence type="ECO:0000313" key="10">
    <source>
        <dbReference type="EMBL" id="RGS44255.1"/>
    </source>
</evidence>
<dbReference type="OrthoDB" id="9803035at2"/>
<keyword evidence="8" id="KW-0812">Transmembrane</keyword>
<dbReference type="PANTHER" id="PTHR10434">
    <property type="entry name" value="1-ACYL-SN-GLYCEROL-3-PHOSPHATE ACYLTRANSFERASE"/>
    <property type="match status" value="1"/>
</dbReference>
<keyword evidence="7" id="KW-0594">Phospholipid biosynthesis</keyword>
<dbReference type="GO" id="GO:0006654">
    <property type="term" value="P:phosphatidic acid biosynthetic process"/>
    <property type="evidence" value="ECO:0007669"/>
    <property type="project" value="TreeGrafter"/>
</dbReference>
<accession>A0A3R5ZQP2</accession>
<dbReference type="InterPro" id="IPR004552">
    <property type="entry name" value="AGP_acyltrans"/>
</dbReference>
<sequence length="252" mass="28575">MRRVIILRTIFAYLFAFLGIILCTPYHLYLYLLAKKDQEKAYRHAQKLVKGFFGIVLFICGAKCTVIGLERVPKDQPILFVGNHRSFFDILCCHNALDRPLGFMSKDGILKVPILPWYMKDIGCTFLDRSDLKKGLETIMQSANIVKSGHSMMVFPEGHRNDGEELLPFKDGAYKIAQKAGCPIVPVSICGTDNIMEANKHNFIRSHKVVIEFLDPIDINGMKPKERKEVLETIPGLIQKARVKNLPLATKK</sequence>
<comment type="pathway">
    <text evidence="1">Lipid metabolism.</text>
</comment>
<dbReference type="EMBL" id="QRVK01000001">
    <property type="protein sequence ID" value="RGS44255.1"/>
    <property type="molecule type" value="Genomic_DNA"/>
</dbReference>
<evidence type="ECO:0000256" key="8">
    <source>
        <dbReference type="SAM" id="Phobius"/>
    </source>
</evidence>
<keyword evidence="8" id="KW-1133">Transmembrane helix</keyword>
<evidence type="ECO:0000256" key="3">
    <source>
        <dbReference type="ARBA" id="ARBA00022516"/>
    </source>
</evidence>
<dbReference type="Proteomes" id="UP000283295">
    <property type="component" value="Unassembled WGS sequence"/>
</dbReference>
<dbReference type="SMART" id="SM00563">
    <property type="entry name" value="PlsC"/>
    <property type="match status" value="1"/>
</dbReference>
<dbReference type="Pfam" id="PF01553">
    <property type="entry name" value="Acyltransferase"/>
    <property type="match status" value="1"/>
</dbReference>
<dbReference type="AlphaFoldDB" id="A0A3R5ZQP2"/>
<evidence type="ECO:0000256" key="2">
    <source>
        <dbReference type="ARBA" id="ARBA00008655"/>
    </source>
</evidence>
<evidence type="ECO:0000256" key="6">
    <source>
        <dbReference type="ARBA" id="ARBA00023315"/>
    </source>
</evidence>
<keyword evidence="7" id="KW-1208">Phospholipid metabolism</keyword>
<reference evidence="10 11" key="1">
    <citation type="submission" date="2018-08" db="EMBL/GenBank/DDBJ databases">
        <title>A genome reference for cultivated species of the human gut microbiota.</title>
        <authorList>
            <person name="Zou Y."/>
            <person name="Xue W."/>
            <person name="Luo G."/>
        </authorList>
    </citation>
    <scope>NUCLEOTIDE SEQUENCE [LARGE SCALE GENOMIC DNA]</scope>
    <source>
        <strain evidence="10 11">AF22-21</strain>
    </source>
</reference>
<feature type="transmembrane region" description="Helical" evidence="8">
    <location>
        <begin position="52"/>
        <end position="69"/>
    </location>
</feature>